<reference evidence="3" key="1">
    <citation type="journal article" date="2006" name="Proc. Natl. Acad. Sci. U.S.A.">
        <title>Genome analysis of the smallest free-living eukaryote Ostreococcus tauri unveils many unique features.</title>
        <authorList>
            <person name="Derelle E."/>
            <person name="Ferraz C."/>
            <person name="Rombauts S."/>
            <person name="Rouze P."/>
            <person name="Worden A.Z."/>
            <person name="Robbens S."/>
            <person name="Partensky F."/>
            <person name="Degroeve S."/>
            <person name="Echeynie S."/>
            <person name="Cooke R."/>
            <person name="Saeys Y."/>
            <person name="Wuyts J."/>
            <person name="Jabbari K."/>
            <person name="Bowler C."/>
            <person name="Panaud O."/>
            <person name="Piegu B."/>
            <person name="Ball S.G."/>
            <person name="Ral J.-P."/>
            <person name="Bouget F.-Y."/>
            <person name="Piganeau G."/>
            <person name="De Baets B."/>
            <person name="Picard A."/>
            <person name="Delseny M."/>
            <person name="Demaille J."/>
            <person name="Van de Peer Y."/>
            <person name="Moreau H."/>
        </authorList>
    </citation>
    <scope>NUCLEOTIDE SEQUENCE [LARGE SCALE GENOMIC DNA]</scope>
    <source>
        <strain evidence="3">OTTH 0595 / CCAP 157/2 / RCC745</strain>
    </source>
</reference>
<feature type="compositionally biased region" description="Basic and acidic residues" evidence="1">
    <location>
        <begin position="90"/>
        <end position="101"/>
    </location>
</feature>
<accession>A0A090M5X6</accession>
<evidence type="ECO:0000256" key="1">
    <source>
        <dbReference type="SAM" id="MobiDB-lite"/>
    </source>
</evidence>
<dbReference type="InParanoid" id="A0A090M5X6"/>
<comment type="caution">
    <text evidence="2">The sequence shown here is derived from an EMBL/GenBank/DDBJ whole genome shotgun (WGS) entry which is preliminary data.</text>
</comment>
<dbReference type="GeneID" id="9833628"/>
<feature type="region of interest" description="Disordered" evidence="1">
    <location>
        <begin position="81"/>
        <end position="129"/>
    </location>
</feature>
<evidence type="ECO:0000313" key="3">
    <source>
        <dbReference type="Proteomes" id="UP000009170"/>
    </source>
</evidence>
<name>A0A090M5X6_OSTTA</name>
<protein>
    <recommendedName>
        <fullName evidence="4">SAP domain-containing protein</fullName>
    </recommendedName>
</protein>
<dbReference type="EMBL" id="CAID01000011">
    <property type="protein sequence ID" value="CEF99650.1"/>
    <property type="molecule type" value="Genomic_DNA"/>
</dbReference>
<reference evidence="2 3" key="2">
    <citation type="journal article" date="2014" name="BMC Genomics">
        <title>An improved genome of the model marine alga Ostreococcus tauri unfolds by assessing Illumina de novo assemblies.</title>
        <authorList>
            <person name="Blanc-Mathieu R."/>
            <person name="Verhelst B."/>
            <person name="Derelle E."/>
            <person name="Rombauts S."/>
            <person name="Bouget F.Y."/>
            <person name="Carre I."/>
            <person name="Chateau A."/>
            <person name="Eyre-Walker A."/>
            <person name="Grimsley N."/>
            <person name="Moreau H."/>
            <person name="Piegu B."/>
            <person name="Rivals E."/>
            <person name="Schackwitz W."/>
            <person name="Van de Peer Y."/>
            <person name="Piganeau G."/>
        </authorList>
    </citation>
    <scope>NUCLEOTIDE SEQUENCE [LARGE SCALE GENOMIC DNA]</scope>
    <source>
        <strain evidence="3">OTTH 0595 / CCAP 157/2 / RCC745</strain>
    </source>
</reference>
<evidence type="ECO:0008006" key="4">
    <source>
        <dbReference type="Google" id="ProtNLM"/>
    </source>
</evidence>
<gene>
    <name evidence="2" type="ORF">OT_ostta11g01895</name>
</gene>
<keyword evidence="3" id="KW-1185">Reference proteome</keyword>
<sequence>MRTSMPTRAAALGRWTTRDGRTTPRARARGTVRALERSYDATSRTARVTHADGAVTFQFDVDAPVMEDDAATVVEDALETATEAATADAADARTPEPERAETVTAPSAVNDGPTWVGESSDEDDGSVSRRLATPLSKMKKAELAALCEELGLDASGTVAALRGRLAPVVRGRSG</sequence>
<organism evidence="2 3">
    <name type="scientific">Ostreococcus tauri</name>
    <name type="common">Marine green alga</name>
    <dbReference type="NCBI Taxonomy" id="70448"/>
    <lineage>
        <taxon>Eukaryota</taxon>
        <taxon>Viridiplantae</taxon>
        <taxon>Chlorophyta</taxon>
        <taxon>Mamiellophyceae</taxon>
        <taxon>Mamiellales</taxon>
        <taxon>Bathycoccaceae</taxon>
        <taxon>Ostreococcus</taxon>
    </lineage>
</organism>
<dbReference type="RefSeq" id="XP_003082008.2">
    <property type="nucleotide sequence ID" value="XM_003081960.2"/>
</dbReference>
<dbReference type="Proteomes" id="UP000009170">
    <property type="component" value="Unassembled WGS sequence"/>
</dbReference>
<dbReference type="AlphaFoldDB" id="A0A090M5X6"/>
<evidence type="ECO:0000313" key="2">
    <source>
        <dbReference type="EMBL" id="CEF99650.1"/>
    </source>
</evidence>
<proteinExistence type="predicted"/>
<dbReference type="KEGG" id="ota:OT_ostta11g01895"/>